<evidence type="ECO:0000256" key="1">
    <source>
        <dbReference type="SAM" id="MobiDB-lite"/>
    </source>
</evidence>
<dbReference type="AlphaFoldDB" id="A0A8S2EZ60"/>
<protein>
    <submittedName>
        <fullName evidence="2">Uncharacterized protein</fullName>
    </submittedName>
</protein>
<reference evidence="2" key="1">
    <citation type="submission" date="2021-02" db="EMBL/GenBank/DDBJ databases">
        <authorList>
            <person name="Nowell W R."/>
        </authorList>
    </citation>
    <scope>NUCLEOTIDE SEQUENCE</scope>
</reference>
<feature type="region of interest" description="Disordered" evidence="1">
    <location>
        <begin position="142"/>
        <end position="179"/>
    </location>
</feature>
<dbReference type="EMBL" id="CAJOBA010039806">
    <property type="protein sequence ID" value="CAF4083636.1"/>
    <property type="molecule type" value="Genomic_DNA"/>
</dbReference>
<dbReference type="EMBL" id="CAJNOK010018244">
    <property type="protein sequence ID" value="CAF1278726.1"/>
    <property type="molecule type" value="Genomic_DNA"/>
</dbReference>
<accession>A0A8S2EZ60</accession>
<feature type="compositionally biased region" description="Basic and acidic residues" evidence="1">
    <location>
        <begin position="159"/>
        <end position="170"/>
    </location>
</feature>
<evidence type="ECO:0000313" key="2">
    <source>
        <dbReference type="EMBL" id="CAF1278726.1"/>
    </source>
</evidence>
<sequence>MFDPSRSYKTDVKQYLDVVYHSTERELIQCIEANEDIIIYVILFSDQQKCIQKLHTYRQVKEIHLLCSNNTETTDLKEDWTSRNCSNERGAVFVSNMDKLKFQLIVLNLEYCINKLDNDPTMIYHKQVGTLANQLTREIESRMEDNEGQQEARQNQTKCCHEKQQERSEDQTNNEGQPK</sequence>
<feature type="compositionally biased region" description="Polar residues" evidence="1">
    <location>
        <begin position="149"/>
        <end position="158"/>
    </location>
</feature>
<organism evidence="2 4">
    <name type="scientific">Didymodactylos carnosus</name>
    <dbReference type="NCBI Taxonomy" id="1234261"/>
    <lineage>
        <taxon>Eukaryota</taxon>
        <taxon>Metazoa</taxon>
        <taxon>Spiralia</taxon>
        <taxon>Gnathifera</taxon>
        <taxon>Rotifera</taxon>
        <taxon>Eurotatoria</taxon>
        <taxon>Bdelloidea</taxon>
        <taxon>Philodinida</taxon>
        <taxon>Philodinidae</taxon>
        <taxon>Didymodactylos</taxon>
    </lineage>
</organism>
<evidence type="ECO:0000313" key="4">
    <source>
        <dbReference type="Proteomes" id="UP000677228"/>
    </source>
</evidence>
<name>A0A8S2EZ60_9BILA</name>
<proteinExistence type="predicted"/>
<evidence type="ECO:0000313" key="3">
    <source>
        <dbReference type="EMBL" id="CAF4083636.1"/>
    </source>
</evidence>
<dbReference type="Proteomes" id="UP000677228">
    <property type="component" value="Unassembled WGS sequence"/>
</dbReference>
<gene>
    <name evidence="2" type="ORF">OVA965_LOCUS27534</name>
    <name evidence="3" type="ORF">TMI583_LOCUS28279</name>
</gene>
<comment type="caution">
    <text evidence="2">The sequence shown here is derived from an EMBL/GenBank/DDBJ whole genome shotgun (WGS) entry which is preliminary data.</text>
</comment>
<dbReference type="Proteomes" id="UP000682733">
    <property type="component" value="Unassembled WGS sequence"/>
</dbReference>